<evidence type="ECO:0000256" key="3">
    <source>
        <dbReference type="ARBA" id="ARBA00010214"/>
    </source>
</evidence>
<dbReference type="GO" id="GO:0006747">
    <property type="term" value="P:FAD biosynthetic process"/>
    <property type="evidence" value="ECO:0007669"/>
    <property type="project" value="UniProtKB-UniPathway"/>
</dbReference>
<dbReference type="UniPathway" id="UPA00276">
    <property type="reaction ID" value="UER00406"/>
</dbReference>
<dbReference type="Pfam" id="PF06574">
    <property type="entry name" value="FAD_syn"/>
    <property type="match status" value="1"/>
</dbReference>
<dbReference type="InterPro" id="IPR002606">
    <property type="entry name" value="Riboflavin_kinase_bac"/>
</dbReference>
<keyword evidence="12" id="KW-0418">Kinase</keyword>
<comment type="pathway">
    <text evidence="2">Cofactor biosynthesis; FMN biosynthesis; FMN from riboflavin (ATP route): step 1/1.</text>
</comment>
<dbReference type="InterPro" id="IPR015864">
    <property type="entry name" value="FAD_synthase"/>
</dbReference>
<protein>
    <recommendedName>
        <fullName evidence="6">Bifunctional riboflavin kinase/FMN adenylyltransferase</fullName>
        <ecNumber evidence="4">2.7.1.26</ecNumber>
        <ecNumber evidence="5">2.7.7.2</ecNumber>
    </recommendedName>
</protein>
<dbReference type="GO" id="GO:0009398">
    <property type="term" value="P:FMN biosynthetic process"/>
    <property type="evidence" value="ECO:0007669"/>
    <property type="project" value="UniProtKB-UniPathway"/>
</dbReference>
<dbReference type="NCBIfam" id="TIGR00083">
    <property type="entry name" value="ribF"/>
    <property type="match status" value="1"/>
</dbReference>
<keyword evidence="8" id="KW-0288">FMN</keyword>
<evidence type="ECO:0000256" key="14">
    <source>
        <dbReference type="ARBA" id="ARBA00022840"/>
    </source>
</evidence>
<dbReference type="SUPFAM" id="SSF82114">
    <property type="entry name" value="Riboflavin kinase-like"/>
    <property type="match status" value="1"/>
</dbReference>
<evidence type="ECO:0000256" key="2">
    <source>
        <dbReference type="ARBA" id="ARBA00005201"/>
    </source>
</evidence>
<comment type="pathway">
    <text evidence="1">Cofactor biosynthesis; FAD biosynthesis; FAD from FMN: step 1/1.</text>
</comment>
<dbReference type="CDD" id="cd02064">
    <property type="entry name" value="FAD_synthetase_N"/>
    <property type="match status" value="1"/>
</dbReference>
<dbReference type="NCBIfam" id="TIGR00125">
    <property type="entry name" value="cyt_tran_rel"/>
    <property type="match status" value="1"/>
</dbReference>
<dbReference type="GO" id="GO:0008531">
    <property type="term" value="F:riboflavin kinase activity"/>
    <property type="evidence" value="ECO:0007669"/>
    <property type="project" value="UniProtKB-EC"/>
</dbReference>
<organism evidence="17">
    <name type="scientific">marine sediment metagenome</name>
    <dbReference type="NCBI Taxonomy" id="412755"/>
    <lineage>
        <taxon>unclassified sequences</taxon>
        <taxon>metagenomes</taxon>
        <taxon>ecological metagenomes</taxon>
    </lineage>
</organism>
<evidence type="ECO:0000256" key="15">
    <source>
        <dbReference type="ARBA" id="ARBA00023268"/>
    </source>
</evidence>
<dbReference type="PANTHER" id="PTHR22749">
    <property type="entry name" value="RIBOFLAVIN KINASE/FMN ADENYLYLTRANSFERASE"/>
    <property type="match status" value="1"/>
</dbReference>
<sequence length="311" mass="35738">MEIIRYSKNIIIPNKKRYIALGVFDGVHLGHQKLIKLTVDKAKKNDGISIVATFDPHPDIIINPESNVFLLTTLEERINLIEDSDVDVFLIIKFNKMMSKMSPEDFITKILVNSLQVKELFVGFNYKFGFRGKGNTDILREYSKIYKFKTHILKPIAANNTIISSTRIKDYIKKGEIGKAKKLLGHDITISGRVISGKGRGRKLLNFATANIETPSDKILPINGVYLVEIKIDNKKYYGLMNIGVKPTFKETERTIEVHIINFNKKIYNKKVVVNILQKIREEKYFSNTNLLKKQIEKDILIAHIIINKNY</sequence>
<keyword evidence="13" id="KW-0274">FAD</keyword>
<dbReference type="Pfam" id="PF01687">
    <property type="entry name" value="Flavokinase"/>
    <property type="match status" value="1"/>
</dbReference>
<evidence type="ECO:0000313" key="17">
    <source>
        <dbReference type="EMBL" id="GAG73992.1"/>
    </source>
</evidence>
<dbReference type="InterPro" id="IPR023468">
    <property type="entry name" value="Riboflavin_kinase"/>
</dbReference>
<evidence type="ECO:0000256" key="13">
    <source>
        <dbReference type="ARBA" id="ARBA00022827"/>
    </source>
</evidence>
<dbReference type="InterPro" id="IPR023465">
    <property type="entry name" value="Riboflavin_kinase_dom_sf"/>
</dbReference>
<proteinExistence type="inferred from homology"/>
<reference evidence="17" key="1">
    <citation type="journal article" date="2014" name="Front. Microbiol.">
        <title>High frequency of phylogenetically diverse reductive dehalogenase-homologous genes in deep subseafloor sedimentary metagenomes.</title>
        <authorList>
            <person name="Kawai M."/>
            <person name="Futagami T."/>
            <person name="Toyoda A."/>
            <person name="Takaki Y."/>
            <person name="Nishi S."/>
            <person name="Hori S."/>
            <person name="Arai W."/>
            <person name="Tsubouchi T."/>
            <person name="Morono Y."/>
            <person name="Uchiyama I."/>
            <person name="Ito T."/>
            <person name="Fujiyama A."/>
            <person name="Inagaki F."/>
            <person name="Takami H."/>
        </authorList>
    </citation>
    <scope>NUCLEOTIDE SEQUENCE</scope>
    <source>
        <strain evidence="17">Expedition CK06-06</strain>
    </source>
</reference>
<gene>
    <name evidence="17" type="ORF">S01H4_02796</name>
</gene>
<dbReference type="EC" id="2.7.7.2" evidence="5"/>
<name>X1AXU7_9ZZZZ</name>
<dbReference type="InterPro" id="IPR014729">
    <property type="entry name" value="Rossmann-like_a/b/a_fold"/>
</dbReference>
<comment type="caution">
    <text evidence="17">The sequence shown here is derived from an EMBL/GenBank/DDBJ whole genome shotgun (WGS) entry which is preliminary data.</text>
</comment>
<keyword evidence="10" id="KW-0548">Nucleotidyltransferase</keyword>
<evidence type="ECO:0000259" key="16">
    <source>
        <dbReference type="SMART" id="SM00904"/>
    </source>
</evidence>
<dbReference type="GO" id="GO:0005524">
    <property type="term" value="F:ATP binding"/>
    <property type="evidence" value="ECO:0007669"/>
    <property type="project" value="UniProtKB-KW"/>
</dbReference>
<evidence type="ECO:0000256" key="11">
    <source>
        <dbReference type="ARBA" id="ARBA00022741"/>
    </source>
</evidence>
<evidence type="ECO:0000256" key="8">
    <source>
        <dbReference type="ARBA" id="ARBA00022643"/>
    </source>
</evidence>
<evidence type="ECO:0000256" key="10">
    <source>
        <dbReference type="ARBA" id="ARBA00022695"/>
    </source>
</evidence>
<dbReference type="SUPFAM" id="SSF52374">
    <property type="entry name" value="Nucleotidylyl transferase"/>
    <property type="match status" value="1"/>
</dbReference>
<evidence type="ECO:0000256" key="4">
    <source>
        <dbReference type="ARBA" id="ARBA00012105"/>
    </source>
</evidence>
<dbReference type="NCBIfam" id="NF004162">
    <property type="entry name" value="PRK05627.1-5"/>
    <property type="match status" value="1"/>
</dbReference>
<evidence type="ECO:0000256" key="7">
    <source>
        <dbReference type="ARBA" id="ARBA00022630"/>
    </source>
</evidence>
<dbReference type="Gene3D" id="3.40.50.620">
    <property type="entry name" value="HUPs"/>
    <property type="match status" value="1"/>
</dbReference>
<dbReference type="FunFam" id="3.40.50.620:FF:000021">
    <property type="entry name" value="Riboflavin biosynthesis protein"/>
    <property type="match status" value="1"/>
</dbReference>
<dbReference type="InterPro" id="IPR004821">
    <property type="entry name" value="Cyt_trans-like"/>
</dbReference>
<evidence type="ECO:0000256" key="6">
    <source>
        <dbReference type="ARBA" id="ARBA00018483"/>
    </source>
</evidence>
<dbReference type="UniPathway" id="UPA00277">
    <property type="reaction ID" value="UER00407"/>
</dbReference>
<evidence type="ECO:0000256" key="5">
    <source>
        <dbReference type="ARBA" id="ARBA00012393"/>
    </source>
</evidence>
<dbReference type="PANTHER" id="PTHR22749:SF6">
    <property type="entry name" value="RIBOFLAVIN KINASE"/>
    <property type="match status" value="1"/>
</dbReference>
<dbReference type="InterPro" id="IPR015865">
    <property type="entry name" value="Riboflavin_kinase_bac/euk"/>
</dbReference>
<keyword evidence="14" id="KW-0067">ATP-binding</keyword>
<dbReference type="Gene3D" id="2.40.30.30">
    <property type="entry name" value="Riboflavin kinase-like"/>
    <property type="match status" value="1"/>
</dbReference>
<keyword evidence="9" id="KW-0808">Transferase</keyword>
<evidence type="ECO:0000256" key="12">
    <source>
        <dbReference type="ARBA" id="ARBA00022777"/>
    </source>
</evidence>
<evidence type="ECO:0000256" key="9">
    <source>
        <dbReference type="ARBA" id="ARBA00022679"/>
    </source>
</evidence>
<evidence type="ECO:0000256" key="1">
    <source>
        <dbReference type="ARBA" id="ARBA00004726"/>
    </source>
</evidence>
<keyword evidence="11" id="KW-0547">Nucleotide-binding</keyword>
<comment type="similarity">
    <text evidence="3">Belongs to the RibF family.</text>
</comment>
<accession>X1AXU7</accession>
<dbReference type="EC" id="2.7.1.26" evidence="4"/>
<feature type="domain" description="Riboflavin kinase" evidence="16">
    <location>
        <begin position="183"/>
        <end position="308"/>
    </location>
</feature>
<dbReference type="SMART" id="SM00904">
    <property type="entry name" value="Flavokinase"/>
    <property type="match status" value="1"/>
</dbReference>
<keyword evidence="15" id="KW-0511">Multifunctional enzyme</keyword>
<dbReference type="GO" id="GO:0009231">
    <property type="term" value="P:riboflavin biosynthetic process"/>
    <property type="evidence" value="ECO:0007669"/>
    <property type="project" value="InterPro"/>
</dbReference>
<dbReference type="PIRSF" id="PIRSF004491">
    <property type="entry name" value="FAD_Synth"/>
    <property type="match status" value="1"/>
</dbReference>
<dbReference type="EMBL" id="BART01000641">
    <property type="protein sequence ID" value="GAG73992.1"/>
    <property type="molecule type" value="Genomic_DNA"/>
</dbReference>
<keyword evidence="7" id="KW-0285">Flavoprotein</keyword>
<dbReference type="AlphaFoldDB" id="X1AXU7"/>
<dbReference type="GO" id="GO:0003919">
    <property type="term" value="F:FMN adenylyltransferase activity"/>
    <property type="evidence" value="ECO:0007669"/>
    <property type="project" value="UniProtKB-EC"/>
</dbReference>